<reference evidence="1 2" key="1">
    <citation type="submission" date="2019-06" db="EMBL/GenBank/DDBJ databases">
        <authorList>
            <person name="Palmer J.M."/>
        </authorList>
    </citation>
    <scope>NUCLEOTIDE SEQUENCE [LARGE SCALE GENOMIC DNA]</scope>
    <source>
        <strain evidence="1 2">TWF703</strain>
    </source>
</reference>
<evidence type="ECO:0000313" key="2">
    <source>
        <dbReference type="Proteomes" id="UP000480548"/>
    </source>
</evidence>
<sequence>MEDNHEWIQALEDFDRGISQPCAASSLSYQETNIIQDPQHQPLDAMELDWPHLILGSPTSEADPSFDIDDFLHESYNVLGLGPGEEIIHNAGSQDHMALTGFSSTLNQTPESEYSGPGEIILAIPQSAEPLKPLKVVQRKQRKYREGTRYQAKTWNEEPYSKVFRLEKQKKRPRTSEENANKRLITQFGPCLPCSRSKKRCSYNSENPKECCARCQRLEMSSSLSTYRLPCVRIHLDKNILGFSGQLPAAIAGSRAYITSVVEEIINSAGNVEQHFDFMALKMQKRTRMKYPAISKEMVVFEVLQVPFSIFGSLDELPDDDTDQNKPRYMFSQPIYLALLSAIHPRTINLSLNRFWQGELSLDEMTQFAIMVDVLEFILCAAYCMMDSLLDFIAGSSNVFILVSPISLYWRHVLISNVLTPLRIMTRLARERFSLKQMSPASFVSNLDRAYHFLYNSCHASSSREPQPTKGMPFPDPRKLYDPEIVGGLLPKYRIYKPSGTFKVSKPSLVSKPSDPWPWVHWETAIFPDDDGSSLCRAYQVDIPESVSAVQRTLEVTVMVR</sequence>
<proteinExistence type="predicted"/>
<evidence type="ECO:0000313" key="1">
    <source>
        <dbReference type="EMBL" id="KAF3135203.1"/>
    </source>
</evidence>
<dbReference type="EMBL" id="WIQZ01000033">
    <property type="protein sequence ID" value="KAF3135203.1"/>
    <property type="molecule type" value="Genomic_DNA"/>
</dbReference>
<organism evidence="1 2">
    <name type="scientific">Orbilia oligospora</name>
    <name type="common">Nematode-trapping fungus</name>
    <name type="synonym">Arthrobotrys oligospora</name>
    <dbReference type="NCBI Taxonomy" id="2813651"/>
    <lineage>
        <taxon>Eukaryota</taxon>
        <taxon>Fungi</taxon>
        <taxon>Dikarya</taxon>
        <taxon>Ascomycota</taxon>
        <taxon>Pezizomycotina</taxon>
        <taxon>Orbiliomycetes</taxon>
        <taxon>Orbiliales</taxon>
        <taxon>Orbiliaceae</taxon>
        <taxon>Orbilia</taxon>
    </lineage>
</organism>
<dbReference type="Proteomes" id="UP000480548">
    <property type="component" value="Unassembled WGS sequence"/>
</dbReference>
<protein>
    <submittedName>
        <fullName evidence="1">Uncharacterized protein</fullName>
    </submittedName>
</protein>
<dbReference type="AlphaFoldDB" id="A0A7C8JS29"/>
<accession>A0A7C8JS29</accession>
<gene>
    <name evidence="1" type="ORF">TWF703_006116</name>
</gene>
<comment type="caution">
    <text evidence="1">The sequence shown here is derived from an EMBL/GenBank/DDBJ whole genome shotgun (WGS) entry which is preliminary data.</text>
</comment>
<name>A0A7C8JS29_ORBOL</name>